<dbReference type="GO" id="GO:0005737">
    <property type="term" value="C:cytoplasm"/>
    <property type="evidence" value="ECO:0007669"/>
    <property type="project" value="InterPro"/>
</dbReference>
<keyword evidence="5" id="KW-1185">Reference proteome</keyword>
<evidence type="ECO:0000256" key="2">
    <source>
        <dbReference type="SAM" id="Phobius"/>
    </source>
</evidence>
<dbReference type="EMBL" id="JACJVN010000026">
    <property type="protein sequence ID" value="MBB6677018.1"/>
    <property type="molecule type" value="Genomic_DNA"/>
</dbReference>
<dbReference type="Pfam" id="PF01180">
    <property type="entry name" value="DHO_dh"/>
    <property type="match status" value="1"/>
</dbReference>
<accession>A0A841TCC1</accession>
<dbReference type="GO" id="GO:0016627">
    <property type="term" value="F:oxidoreductase activity, acting on the CH-CH group of donors"/>
    <property type="evidence" value="ECO:0007669"/>
    <property type="project" value="InterPro"/>
</dbReference>
<name>A0A841TCC1_9BACL</name>
<protein>
    <recommendedName>
        <fullName evidence="3">Dihydroorotate dehydrogenase catalytic domain-containing protein</fullName>
    </recommendedName>
</protein>
<keyword evidence="1" id="KW-0560">Oxidoreductase</keyword>
<keyword evidence="2" id="KW-1133">Transmembrane helix</keyword>
<evidence type="ECO:0000256" key="1">
    <source>
        <dbReference type="ARBA" id="ARBA00023002"/>
    </source>
</evidence>
<feature type="transmembrane region" description="Helical" evidence="2">
    <location>
        <begin position="507"/>
        <end position="527"/>
    </location>
</feature>
<evidence type="ECO:0000259" key="3">
    <source>
        <dbReference type="Pfam" id="PF01180"/>
    </source>
</evidence>
<dbReference type="AlphaFoldDB" id="A0A841TCC1"/>
<sequence length="606" mass="65696">MLDLFVDIDAPIPDCVVLDTDARLAEDTEKIAHLNTGDELREQCELRHIPVVGIGEKMNSELRSNGRRRRTATAQAVVLAHPSHDLPQYVRIAPMPGASAEDAESQLLQLIGDLLSSGAAGLYVDTLSLELEASECLRVLNRVATAVPAVTAAAAVEAEEGSSLFLYLSPDEPEERLRYLLGNINRSAWDGVVIGGEVREEDGAVEGAGAKATALATLQSVRQFGSADWTIKVAAGVHEPQDAIDYLRAGANAVLLGSGLVFAGPGLPKRINDAVIHEAVQDMAEPDPPSFWRHWGWMCLLGIGMMIGGFLAFIIAASTVLLPYDEDFLGMTRAQLKTFNGHLLHFMSHDRITLAGTMVSTGVLYYQLAKHGMRCGLHWARTAVAASCIAGFPSFFLYLGYGFFDPLHAAAAIILLPMFLLSMRRNPDRPYRGLVTLINDRIWRRAMWGQLCFITLGIALAVGGVTIAGFGVTRVFVPTDLAYMQVTTGELDAFNPRLIPLIAHDRAGFGGALFADAIVLLITALWGIQLGQSWLWRTLLLGGAPAFFSALSVHFDIGYTDVVHLLPAWIALALYIAGLILLYPYMHSQSRSASPPESTTRSPSRL</sequence>
<proteinExistence type="predicted"/>
<comment type="caution">
    <text evidence="4">The sequence shown here is derived from an EMBL/GenBank/DDBJ whole genome shotgun (WGS) entry which is preliminary data.</text>
</comment>
<feature type="transmembrane region" description="Helical" evidence="2">
    <location>
        <begin position="295"/>
        <end position="322"/>
    </location>
</feature>
<gene>
    <name evidence="4" type="ORF">H4Q31_06695</name>
</gene>
<feature type="transmembrane region" description="Helical" evidence="2">
    <location>
        <begin position="534"/>
        <end position="554"/>
    </location>
</feature>
<evidence type="ECO:0000313" key="5">
    <source>
        <dbReference type="Proteomes" id="UP000574133"/>
    </source>
</evidence>
<dbReference type="RefSeq" id="WP_185178307.1">
    <property type="nucleotide sequence ID" value="NZ_CBCSEP010000021.1"/>
</dbReference>
<dbReference type="Gene3D" id="3.20.20.70">
    <property type="entry name" value="Aldolase class I"/>
    <property type="match status" value="1"/>
</dbReference>
<feature type="domain" description="Dihydroorotate dehydrogenase catalytic" evidence="3">
    <location>
        <begin position="200"/>
        <end position="275"/>
    </location>
</feature>
<feature type="transmembrane region" description="Helical" evidence="2">
    <location>
        <begin position="407"/>
        <end position="423"/>
    </location>
</feature>
<keyword evidence="2" id="KW-0812">Transmembrane</keyword>
<organism evidence="4 5">
    <name type="scientific">Cohnella lubricantis</name>
    <dbReference type="NCBI Taxonomy" id="2163172"/>
    <lineage>
        <taxon>Bacteria</taxon>
        <taxon>Bacillati</taxon>
        <taxon>Bacillota</taxon>
        <taxon>Bacilli</taxon>
        <taxon>Bacillales</taxon>
        <taxon>Paenibacillaceae</taxon>
        <taxon>Cohnella</taxon>
    </lineage>
</organism>
<dbReference type="InterPro" id="IPR005720">
    <property type="entry name" value="Dihydroorotate_DH_cat"/>
</dbReference>
<feature type="transmembrane region" description="Helical" evidence="2">
    <location>
        <begin position="451"/>
        <end position="477"/>
    </location>
</feature>
<feature type="transmembrane region" description="Helical" evidence="2">
    <location>
        <begin position="380"/>
        <end position="401"/>
    </location>
</feature>
<evidence type="ECO:0000313" key="4">
    <source>
        <dbReference type="EMBL" id="MBB6677018.1"/>
    </source>
</evidence>
<reference evidence="4 5" key="1">
    <citation type="submission" date="2020-08" db="EMBL/GenBank/DDBJ databases">
        <title>Cohnella phylogeny.</title>
        <authorList>
            <person name="Dunlap C."/>
        </authorList>
    </citation>
    <scope>NUCLEOTIDE SEQUENCE [LARGE SCALE GENOMIC DNA]</scope>
    <source>
        <strain evidence="4 5">DSM 103658</strain>
    </source>
</reference>
<feature type="transmembrane region" description="Helical" evidence="2">
    <location>
        <begin position="352"/>
        <end position="368"/>
    </location>
</feature>
<dbReference type="SUPFAM" id="SSF51395">
    <property type="entry name" value="FMN-linked oxidoreductases"/>
    <property type="match status" value="1"/>
</dbReference>
<dbReference type="Proteomes" id="UP000574133">
    <property type="component" value="Unassembled WGS sequence"/>
</dbReference>
<feature type="transmembrane region" description="Helical" evidence="2">
    <location>
        <begin position="566"/>
        <end position="585"/>
    </location>
</feature>
<dbReference type="InterPro" id="IPR013785">
    <property type="entry name" value="Aldolase_TIM"/>
</dbReference>
<keyword evidence="2" id="KW-0472">Membrane</keyword>